<keyword evidence="2" id="KW-0677">Repeat</keyword>
<dbReference type="PROSITE" id="PS50103">
    <property type="entry name" value="ZF_C3H1"/>
    <property type="match status" value="2"/>
</dbReference>
<dbReference type="EMBL" id="JXXN02004041">
    <property type="protein sequence ID" value="THD20924.1"/>
    <property type="molecule type" value="Genomic_DNA"/>
</dbReference>
<sequence length="338" mass="38253">MGGCDNCTGVQLSCFPDPANMKCSPQFHQRKSIDEAETVLYQRLIERMSQITLNVPKPSKKPRRMPDNLRSIVETAWTACTQDRSGDLIGTSESAISPISDQSVGQAFYSNDVKPESSFEETLSRLHFSFQPPVTVRDGTHSEPRLPTKVIVSDKLQGDLNNLFDVSVNLSYQTNSRPKMRPLLRQRESYMTSINGSAHNDATAATLIRNSLVTEPKPMQVHRRQTIPRKQDAIYNARYKTQPCLHYQKYKRCPLGDNCHFAHGPDELLHPQMHPKYRTRVCLNFAQTGTCPFGKQCYFLHAIPYANIPQILEDTGMGMLTRSNAPVWIDRRHAVCGT</sequence>
<dbReference type="Proteomes" id="UP000230066">
    <property type="component" value="Unassembled WGS sequence"/>
</dbReference>
<evidence type="ECO:0000256" key="1">
    <source>
        <dbReference type="ARBA" id="ARBA00022723"/>
    </source>
</evidence>
<dbReference type="PANTHER" id="PTHR12547">
    <property type="entry name" value="CCCH ZINC FINGER/TIS11-RELATED"/>
    <property type="match status" value="1"/>
</dbReference>
<feature type="domain" description="C3H1-type" evidence="5">
    <location>
        <begin position="276"/>
        <end position="304"/>
    </location>
</feature>
<dbReference type="SMART" id="SM00356">
    <property type="entry name" value="ZnF_C3H1"/>
    <property type="match status" value="2"/>
</dbReference>
<reference evidence="6" key="1">
    <citation type="submission" date="2019-03" db="EMBL/GenBank/DDBJ databases">
        <title>Improved annotation for the trematode Fasciola hepatica.</title>
        <authorList>
            <person name="Choi Y.-J."/>
            <person name="Martin J."/>
            <person name="Mitreva M."/>
        </authorList>
    </citation>
    <scope>NUCLEOTIDE SEQUENCE [LARGE SCALE GENOMIC DNA]</scope>
</reference>
<name>A0A2H1BZH4_FASHE</name>
<dbReference type="AlphaFoldDB" id="A0A2H1BZH4"/>
<dbReference type="Pfam" id="PF00642">
    <property type="entry name" value="zf-CCCH"/>
    <property type="match status" value="2"/>
</dbReference>
<evidence type="ECO:0000313" key="6">
    <source>
        <dbReference type="EMBL" id="THD20924.1"/>
    </source>
</evidence>
<dbReference type="PANTHER" id="PTHR12547:SF18">
    <property type="entry name" value="PROTEIN TIS11"/>
    <property type="match status" value="1"/>
</dbReference>
<protein>
    <submittedName>
        <fullName evidence="6">Zinc finger protein 36 C3H1 type 1</fullName>
    </submittedName>
</protein>
<dbReference type="GO" id="GO:0003729">
    <property type="term" value="F:mRNA binding"/>
    <property type="evidence" value="ECO:0007669"/>
    <property type="project" value="InterPro"/>
</dbReference>
<dbReference type="Gene3D" id="4.10.1000.10">
    <property type="entry name" value="Zinc finger, CCCH-type"/>
    <property type="match status" value="1"/>
</dbReference>
<evidence type="ECO:0000313" key="7">
    <source>
        <dbReference type="Proteomes" id="UP000230066"/>
    </source>
</evidence>
<dbReference type="GO" id="GO:0008270">
    <property type="term" value="F:zinc ion binding"/>
    <property type="evidence" value="ECO:0007669"/>
    <property type="project" value="UniProtKB-KW"/>
</dbReference>
<keyword evidence="4" id="KW-0862">Zinc</keyword>
<dbReference type="Gene3D" id="6.10.250.3220">
    <property type="match status" value="1"/>
</dbReference>
<evidence type="ECO:0000256" key="4">
    <source>
        <dbReference type="ARBA" id="ARBA00022833"/>
    </source>
</evidence>
<evidence type="ECO:0000259" key="5">
    <source>
        <dbReference type="PROSITE" id="PS50103"/>
    </source>
</evidence>
<dbReference type="InterPro" id="IPR036855">
    <property type="entry name" value="Znf_CCCH_sf"/>
</dbReference>
<keyword evidence="1" id="KW-0479">Metal-binding</keyword>
<feature type="domain" description="C3H1-type" evidence="5">
    <location>
        <begin position="238"/>
        <end position="266"/>
    </location>
</feature>
<evidence type="ECO:0000256" key="3">
    <source>
        <dbReference type="ARBA" id="ARBA00022771"/>
    </source>
</evidence>
<dbReference type="InterPro" id="IPR000571">
    <property type="entry name" value="Znf_CCCH"/>
</dbReference>
<keyword evidence="7" id="KW-1185">Reference proteome</keyword>
<gene>
    <name evidence="6" type="ORF">D915_008182</name>
</gene>
<accession>A0A2H1BZH4</accession>
<keyword evidence="3" id="KW-0863">Zinc-finger</keyword>
<proteinExistence type="predicted"/>
<dbReference type="InterPro" id="IPR045877">
    <property type="entry name" value="ZFP36-like"/>
</dbReference>
<evidence type="ECO:0000256" key="2">
    <source>
        <dbReference type="ARBA" id="ARBA00022737"/>
    </source>
</evidence>
<organism evidence="6 7">
    <name type="scientific">Fasciola hepatica</name>
    <name type="common">Liver fluke</name>
    <dbReference type="NCBI Taxonomy" id="6192"/>
    <lineage>
        <taxon>Eukaryota</taxon>
        <taxon>Metazoa</taxon>
        <taxon>Spiralia</taxon>
        <taxon>Lophotrochozoa</taxon>
        <taxon>Platyhelminthes</taxon>
        <taxon>Trematoda</taxon>
        <taxon>Digenea</taxon>
        <taxon>Plagiorchiida</taxon>
        <taxon>Echinostomata</taxon>
        <taxon>Echinostomatoidea</taxon>
        <taxon>Fasciolidae</taxon>
        <taxon>Fasciola</taxon>
    </lineage>
</organism>
<comment type="caution">
    <text evidence="6">The sequence shown here is derived from an EMBL/GenBank/DDBJ whole genome shotgun (WGS) entry which is preliminary data.</text>
</comment>
<dbReference type="SUPFAM" id="SSF90229">
    <property type="entry name" value="CCCH zinc finger"/>
    <property type="match status" value="2"/>
</dbReference>